<keyword evidence="1" id="KW-0732">Signal</keyword>
<protein>
    <submittedName>
        <fullName evidence="2">Minor capsid protein L2</fullName>
    </submittedName>
</protein>
<name>A0A0A1WMS7_ZEUCU</name>
<sequence length="115" mass="13025">MESLNRTLCIVLLLHGGLLLTPTSAAYPQVLDVQIVAHNHTDLSAVPLWKKKINDCDAICEALKSLEPQESDIIRLSSLTVHTDSLWNVDWPLMALYKIIFTVMQLKYLRQPVLM</sequence>
<organism evidence="2">
    <name type="scientific">Zeugodacus cucurbitae</name>
    <name type="common">Melon fruit fly</name>
    <name type="synonym">Bactrocera cucurbitae</name>
    <dbReference type="NCBI Taxonomy" id="28588"/>
    <lineage>
        <taxon>Eukaryota</taxon>
        <taxon>Metazoa</taxon>
        <taxon>Ecdysozoa</taxon>
        <taxon>Arthropoda</taxon>
        <taxon>Hexapoda</taxon>
        <taxon>Insecta</taxon>
        <taxon>Pterygota</taxon>
        <taxon>Neoptera</taxon>
        <taxon>Endopterygota</taxon>
        <taxon>Diptera</taxon>
        <taxon>Brachycera</taxon>
        <taxon>Muscomorpha</taxon>
        <taxon>Tephritoidea</taxon>
        <taxon>Tephritidae</taxon>
        <taxon>Zeugodacus</taxon>
        <taxon>Zeugodacus</taxon>
    </lineage>
</organism>
<gene>
    <name evidence="2" type="primary">L2</name>
    <name evidence="2" type="ORF">g.793</name>
</gene>
<evidence type="ECO:0000313" key="2">
    <source>
        <dbReference type="EMBL" id="JAD00167.1"/>
    </source>
</evidence>
<feature type="signal peptide" evidence="1">
    <location>
        <begin position="1"/>
        <end position="25"/>
    </location>
</feature>
<accession>A0A0A1WMS7</accession>
<reference evidence="2" key="1">
    <citation type="submission" date="2014-11" db="EMBL/GenBank/DDBJ databases">
        <authorList>
            <person name="Geib S."/>
        </authorList>
    </citation>
    <scope>NUCLEOTIDE SEQUENCE</scope>
</reference>
<proteinExistence type="predicted"/>
<dbReference type="EMBL" id="GBXI01014125">
    <property type="protein sequence ID" value="JAD00167.1"/>
    <property type="molecule type" value="Transcribed_RNA"/>
</dbReference>
<feature type="chain" id="PRO_5001982413" evidence="1">
    <location>
        <begin position="26"/>
        <end position="115"/>
    </location>
</feature>
<reference evidence="2" key="2">
    <citation type="journal article" date="2015" name="Gigascience">
        <title>Reconstructing a comprehensive transcriptome assembly of a white-pupal translocated strain of the pest fruit fly Bactrocera cucurbitae.</title>
        <authorList>
            <person name="Sim S.B."/>
            <person name="Calla B."/>
            <person name="Hall B."/>
            <person name="DeRego T."/>
            <person name="Geib S.M."/>
        </authorList>
    </citation>
    <scope>NUCLEOTIDE SEQUENCE</scope>
</reference>
<dbReference type="AlphaFoldDB" id="A0A0A1WMS7"/>
<evidence type="ECO:0000256" key="1">
    <source>
        <dbReference type="SAM" id="SignalP"/>
    </source>
</evidence>